<dbReference type="Proteomes" id="UP000708208">
    <property type="component" value="Unassembled WGS sequence"/>
</dbReference>
<accession>A0A8J2KRX7</accession>
<organism evidence="15 16">
    <name type="scientific">Allacma fusca</name>
    <dbReference type="NCBI Taxonomy" id="39272"/>
    <lineage>
        <taxon>Eukaryota</taxon>
        <taxon>Metazoa</taxon>
        <taxon>Ecdysozoa</taxon>
        <taxon>Arthropoda</taxon>
        <taxon>Hexapoda</taxon>
        <taxon>Collembola</taxon>
        <taxon>Symphypleona</taxon>
        <taxon>Sminthuridae</taxon>
        <taxon>Allacma</taxon>
    </lineage>
</organism>
<keyword evidence="10 14" id="KW-0560">Oxidoreductase</keyword>
<dbReference type="GO" id="GO:0016712">
    <property type="term" value="F:oxidoreductase activity, acting on paired donors, with incorporation or reduction of molecular oxygen, reduced flavin or flavoprotein as one donor, and incorporation of one atom of oxygen"/>
    <property type="evidence" value="ECO:0007669"/>
    <property type="project" value="TreeGrafter"/>
</dbReference>
<keyword evidence="12 14" id="KW-0503">Monooxygenase</keyword>
<comment type="function">
    <text evidence="2">May be involved in the metabolism of insect hormones and in the breakdown of synthetic insecticides.</text>
</comment>
<evidence type="ECO:0008006" key="17">
    <source>
        <dbReference type="Google" id="ProtNLM"/>
    </source>
</evidence>
<keyword evidence="11 14" id="KW-0408">Iron</keyword>
<dbReference type="EMBL" id="CAJVCH010510859">
    <property type="protein sequence ID" value="CAG7821422.1"/>
    <property type="molecule type" value="Genomic_DNA"/>
</dbReference>
<keyword evidence="16" id="KW-1185">Reference proteome</keyword>
<dbReference type="OrthoDB" id="3934656at2759"/>
<comment type="subcellular location">
    <subcellularLocation>
        <location evidence="4">Endoplasmic reticulum membrane</location>
        <topology evidence="4">Peripheral membrane protein</topology>
    </subcellularLocation>
    <subcellularLocation>
        <location evidence="3">Microsome membrane</location>
        <topology evidence="3">Peripheral membrane protein</topology>
    </subcellularLocation>
</comment>
<evidence type="ECO:0000256" key="2">
    <source>
        <dbReference type="ARBA" id="ARBA00003690"/>
    </source>
</evidence>
<gene>
    <name evidence="15" type="ORF">AFUS01_LOCUS31761</name>
</gene>
<evidence type="ECO:0000256" key="4">
    <source>
        <dbReference type="ARBA" id="ARBA00004406"/>
    </source>
</evidence>
<evidence type="ECO:0000256" key="14">
    <source>
        <dbReference type="RuleBase" id="RU000461"/>
    </source>
</evidence>
<keyword evidence="8" id="KW-0256">Endoplasmic reticulum</keyword>
<comment type="caution">
    <text evidence="15">The sequence shown here is derived from an EMBL/GenBank/DDBJ whole genome shotgun (WGS) entry which is preliminary data.</text>
</comment>
<dbReference type="GO" id="GO:0005506">
    <property type="term" value="F:iron ion binding"/>
    <property type="evidence" value="ECO:0007669"/>
    <property type="project" value="InterPro"/>
</dbReference>
<dbReference type="GO" id="GO:0006805">
    <property type="term" value="P:xenobiotic metabolic process"/>
    <property type="evidence" value="ECO:0007669"/>
    <property type="project" value="TreeGrafter"/>
</dbReference>
<dbReference type="GO" id="GO:0008395">
    <property type="term" value="F:steroid hydroxylase activity"/>
    <property type="evidence" value="ECO:0007669"/>
    <property type="project" value="TreeGrafter"/>
</dbReference>
<dbReference type="InterPro" id="IPR050182">
    <property type="entry name" value="Cytochrome_P450_fam2"/>
</dbReference>
<dbReference type="PANTHER" id="PTHR24300">
    <property type="entry name" value="CYTOCHROME P450 508A4-RELATED"/>
    <property type="match status" value="1"/>
</dbReference>
<dbReference type="FunFam" id="1.10.630.10:FF:000238">
    <property type="entry name" value="Cytochrome P450 2A6"/>
    <property type="match status" value="1"/>
</dbReference>
<sequence length="505" mass="58482">MTFFETALLYTAVVLMVQWMYQIWDQTTRHLAPGPMEFPIIGNLWQAWKADPKYHHKALYKLSKVYGNVMTLKLGMVNEVAINGYDAIKSVLNNDEFLNRMDADWLLHKSFGKKIGLVSGSADYWKPTRRFTMFHLREFGFGKRYFQQSFLDTEIDEISKIFDQAIAQNDGRIQPNKLFGIPTVNVVWASVANSRFDYDDVRITKLVHLMSEWSSNAKLFEGIPSAFPVLLKWFPQIFSTENLQKIDFEMQGFLRSLINEIRDQGTFQMEPKSFIESFLQNMESDSSKKREFQHVLTEENLISILYDLFLGGSQTTSATMSFALLWLAMYPEIQERIRNELTAVIGNDRRATLEDKSRLPYTRAFILELHRTSCIVPLMPRKVFKDTKFEKFVIPANTLVMLNPYSILMDEEFWGDPENFRPSRFLDQNNNIINSDRVMTFGGGRRNCVGETIAEGTIFAFVTHLVQKYQFLPAQLGQKFDTSSIVGISSSPHLYTIQVAKRDVY</sequence>
<evidence type="ECO:0000256" key="8">
    <source>
        <dbReference type="ARBA" id="ARBA00022824"/>
    </source>
</evidence>
<evidence type="ECO:0000256" key="5">
    <source>
        <dbReference type="ARBA" id="ARBA00010617"/>
    </source>
</evidence>
<name>A0A8J2KRX7_9HEXA</name>
<evidence type="ECO:0000256" key="9">
    <source>
        <dbReference type="ARBA" id="ARBA00022848"/>
    </source>
</evidence>
<evidence type="ECO:0000256" key="13">
    <source>
        <dbReference type="ARBA" id="ARBA00023136"/>
    </source>
</evidence>
<keyword evidence="13" id="KW-0472">Membrane</keyword>
<evidence type="ECO:0000256" key="3">
    <source>
        <dbReference type="ARBA" id="ARBA00004174"/>
    </source>
</evidence>
<evidence type="ECO:0000256" key="7">
    <source>
        <dbReference type="ARBA" id="ARBA00022723"/>
    </source>
</evidence>
<evidence type="ECO:0000256" key="6">
    <source>
        <dbReference type="ARBA" id="ARBA00022617"/>
    </source>
</evidence>
<evidence type="ECO:0000256" key="1">
    <source>
        <dbReference type="ARBA" id="ARBA00001971"/>
    </source>
</evidence>
<dbReference type="AlphaFoldDB" id="A0A8J2KRX7"/>
<comment type="similarity">
    <text evidence="5 14">Belongs to the cytochrome P450 family.</text>
</comment>
<evidence type="ECO:0000313" key="15">
    <source>
        <dbReference type="EMBL" id="CAG7821422.1"/>
    </source>
</evidence>
<evidence type="ECO:0000313" key="16">
    <source>
        <dbReference type="Proteomes" id="UP000708208"/>
    </source>
</evidence>
<keyword evidence="9" id="KW-0492">Microsome</keyword>
<keyword evidence="6 14" id="KW-0349">Heme</keyword>
<proteinExistence type="inferred from homology"/>
<dbReference type="GO" id="GO:0005789">
    <property type="term" value="C:endoplasmic reticulum membrane"/>
    <property type="evidence" value="ECO:0007669"/>
    <property type="project" value="UniProtKB-SubCell"/>
</dbReference>
<protein>
    <recommendedName>
        <fullName evidence="17">Cytochrome P450</fullName>
    </recommendedName>
</protein>
<dbReference type="PROSITE" id="PS00086">
    <property type="entry name" value="CYTOCHROME_P450"/>
    <property type="match status" value="1"/>
</dbReference>
<evidence type="ECO:0000256" key="11">
    <source>
        <dbReference type="ARBA" id="ARBA00023004"/>
    </source>
</evidence>
<dbReference type="InterPro" id="IPR017972">
    <property type="entry name" value="Cyt_P450_CS"/>
</dbReference>
<reference evidence="15" key="1">
    <citation type="submission" date="2021-06" db="EMBL/GenBank/DDBJ databases">
        <authorList>
            <person name="Hodson N. C."/>
            <person name="Mongue J. A."/>
            <person name="Jaron S. K."/>
        </authorList>
    </citation>
    <scope>NUCLEOTIDE SEQUENCE</scope>
</reference>
<evidence type="ECO:0000256" key="12">
    <source>
        <dbReference type="ARBA" id="ARBA00023033"/>
    </source>
</evidence>
<evidence type="ECO:0000256" key="10">
    <source>
        <dbReference type="ARBA" id="ARBA00023002"/>
    </source>
</evidence>
<keyword evidence="7 14" id="KW-0479">Metal-binding</keyword>
<dbReference type="PANTHER" id="PTHR24300:SF376">
    <property type="entry name" value="CYTOCHROME P450 15A1"/>
    <property type="match status" value="1"/>
</dbReference>
<dbReference type="GO" id="GO:0020037">
    <property type="term" value="F:heme binding"/>
    <property type="evidence" value="ECO:0007669"/>
    <property type="project" value="InterPro"/>
</dbReference>
<dbReference type="InterPro" id="IPR001128">
    <property type="entry name" value="Cyt_P450"/>
</dbReference>
<dbReference type="Pfam" id="PF00067">
    <property type="entry name" value="p450"/>
    <property type="match status" value="1"/>
</dbReference>
<comment type="cofactor">
    <cofactor evidence="1">
        <name>heme</name>
        <dbReference type="ChEBI" id="CHEBI:30413"/>
    </cofactor>
</comment>
<dbReference type="GO" id="GO:0006082">
    <property type="term" value="P:organic acid metabolic process"/>
    <property type="evidence" value="ECO:0007669"/>
    <property type="project" value="TreeGrafter"/>
</dbReference>